<organism evidence="7 8">
    <name type="scientific">Peribacillus simplex</name>
    <dbReference type="NCBI Taxonomy" id="1478"/>
    <lineage>
        <taxon>Bacteria</taxon>
        <taxon>Bacillati</taxon>
        <taxon>Bacillota</taxon>
        <taxon>Bacilli</taxon>
        <taxon>Bacillales</taxon>
        <taxon>Bacillaceae</taxon>
        <taxon>Peribacillus</taxon>
    </lineage>
</organism>
<dbReference type="SUPFAM" id="SSF51735">
    <property type="entry name" value="NAD(P)-binding Rossmann-fold domains"/>
    <property type="match status" value="1"/>
</dbReference>
<comment type="caution">
    <text evidence="7">The sequence shown here is derived from an EMBL/GenBank/DDBJ whole genome shotgun (WGS) entry which is preliminary data.</text>
</comment>
<evidence type="ECO:0000256" key="1">
    <source>
        <dbReference type="ARBA" id="ARBA00001947"/>
    </source>
</evidence>
<proteinExistence type="inferred from homology"/>
<dbReference type="InterPro" id="IPR036291">
    <property type="entry name" value="NAD(P)-bd_dom_sf"/>
</dbReference>
<dbReference type="PANTHER" id="PTHR43350">
    <property type="entry name" value="NAD-DEPENDENT ALCOHOL DEHYDROGENASE"/>
    <property type="match status" value="1"/>
</dbReference>
<evidence type="ECO:0000256" key="4">
    <source>
        <dbReference type="ARBA" id="ARBA00022833"/>
    </source>
</evidence>
<name>A0A9W4PIE7_9BACI</name>
<dbReference type="Gene3D" id="3.90.180.10">
    <property type="entry name" value="Medium-chain alcohol dehydrogenases, catalytic domain"/>
    <property type="match status" value="2"/>
</dbReference>
<keyword evidence="4" id="KW-0862">Zinc</keyword>
<evidence type="ECO:0000256" key="2">
    <source>
        <dbReference type="ARBA" id="ARBA00008072"/>
    </source>
</evidence>
<dbReference type="RefSeq" id="WP_230303655.1">
    <property type="nucleotide sequence ID" value="NZ_CAKKMG010000095.1"/>
</dbReference>
<evidence type="ECO:0000256" key="5">
    <source>
        <dbReference type="ARBA" id="ARBA00023002"/>
    </source>
</evidence>
<dbReference type="SUPFAM" id="SSF50129">
    <property type="entry name" value="GroES-like"/>
    <property type="match status" value="1"/>
</dbReference>
<dbReference type="GO" id="GO:0046872">
    <property type="term" value="F:metal ion binding"/>
    <property type="evidence" value="ECO:0007669"/>
    <property type="project" value="UniProtKB-KW"/>
</dbReference>
<dbReference type="EMBL" id="CAKKMG010000095">
    <property type="protein sequence ID" value="CAH0296231.1"/>
    <property type="molecule type" value="Genomic_DNA"/>
</dbReference>
<dbReference type="PANTHER" id="PTHR43350:SF19">
    <property type="entry name" value="D-GULOSIDE 3-DEHYDROGENASE"/>
    <property type="match status" value="1"/>
</dbReference>
<dbReference type="InterPro" id="IPR013149">
    <property type="entry name" value="ADH-like_C"/>
</dbReference>
<evidence type="ECO:0000256" key="3">
    <source>
        <dbReference type="ARBA" id="ARBA00022723"/>
    </source>
</evidence>
<feature type="domain" description="Alcohol dehydrogenase-like C-terminal" evidence="6">
    <location>
        <begin position="168"/>
        <end position="285"/>
    </location>
</feature>
<sequence length="352" mass="38965">MKKLVAVKPRVAELLEYEDNSIKSNEVKIEVQFASPKHGTEVIDFRGMTPFMDENFSEEWRMFMPREEGTTKGIVFGEFQLGNMVVGQINEVGSEVTGYQVGETVCTYGPIRETVIVNAVDNHRLRKMPEGSKWQNAVCYDPAQFAMSGVRDANVRAGDYVVVVGLGAIGQLAIQLAKKAGASIVVGIDPLNQRRDIALRNGADICLDPTACDVGFEVKKLTNKIGADSIIETSGNAAALQAALKGIAYGGTISYVAFGKAFPEGLNFGREAHFNNAKIVFSRAASEPNPDYPRWNRKRIEETCWELLMNGYLNCEDIIEPIVPFEKCAEAYMEYVDQHPELSIKMGIEYKK</sequence>
<gene>
    <name evidence="7" type="primary">adh_2</name>
    <name evidence="7" type="ORF">SRABI133_04409</name>
</gene>
<dbReference type="AlphaFoldDB" id="A0A9W4PIE7"/>
<dbReference type="CDD" id="cd08255">
    <property type="entry name" value="2-desacetyl-2-hydroxyethyl_bacteriochlorophyllide_like"/>
    <property type="match status" value="1"/>
</dbReference>
<dbReference type="Gene3D" id="3.40.50.720">
    <property type="entry name" value="NAD(P)-binding Rossmann-like Domain"/>
    <property type="match status" value="1"/>
</dbReference>
<dbReference type="EC" id="1.1.1.1" evidence="7"/>
<evidence type="ECO:0000259" key="6">
    <source>
        <dbReference type="Pfam" id="PF00107"/>
    </source>
</evidence>
<reference evidence="7" key="1">
    <citation type="submission" date="2021-11" db="EMBL/GenBank/DDBJ databases">
        <authorList>
            <person name="Bulgarelli D."/>
        </authorList>
    </citation>
    <scope>NUCLEOTIDE SEQUENCE</scope>
    <source>
        <strain evidence="7">Bi133</strain>
    </source>
</reference>
<dbReference type="GO" id="GO:0004022">
    <property type="term" value="F:alcohol dehydrogenase (NAD+) activity"/>
    <property type="evidence" value="ECO:0007669"/>
    <property type="project" value="UniProtKB-EC"/>
</dbReference>
<evidence type="ECO:0000313" key="8">
    <source>
        <dbReference type="Proteomes" id="UP000789326"/>
    </source>
</evidence>
<dbReference type="Proteomes" id="UP000789326">
    <property type="component" value="Unassembled WGS sequence"/>
</dbReference>
<keyword evidence="3" id="KW-0479">Metal-binding</keyword>
<protein>
    <submittedName>
        <fullName evidence="7">Alcohol dehydrogenase</fullName>
        <ecNumber evidence="7">1.1.1.1</ecNumber>
    </submittedName>
</protein>
<accession>A0A9W4PIE7</accession>
<dbReference type="InterPro" id="IPR011032">
    <property type="entry name" value="GroES-like_sf"/>
</dbReference>
<dbReference type="Pfam" id="PF00107">
    <property type="entry name" value="ADH_zinc_N"/>
    <property type="match status" value="1"/>
</dbReference>
<keyword evidence="5 7" id="KW-0560">Oxidoreductase</keyword>
<comment type="similarity">
    <text evidence="2">Belongs to the zinc-containing alcohol dehydrogenase family.</text>
</comment>
<comment type="cofactor">
    <cofactor evidence="1">
        <name>Zn(2+)</name>
        <dbReference type="ChEBI" id="CHEBI:29105"/>
    </cofactor>
</comment>
<evidence type="ECO:0000313" key="7">
    <source>
        <dbReference type="EMBL" id="CAH0296231.1"/>
    </source>
</evidence>